<dbReference type="Proteomes" id="UP001257060">
    <property type="component" value="Unassembled WGS sequence"/>
</dbReference>
<dbReference type="EMBL" id="JAMQOP010000001">
    <property type="protein sequence ID" value="MDS0298252.1"/>
    <property type="molecule type" value="Genomic_DNA"/>
</dbReference>
<evidence type="ECO:0000256" key="1">
    <source>
        <dbReference type="SAM" id="MobiDB-lite"/>
    </source>
</evidence>
<dbReference type="RefSeq" id="WP_310923065.1">
    <property type="nucleotide sequence ID" value="NZ_JAMQOP010000001.1"/>
</dbReference>
<dbReference type="InterPro" id="IPR055768">
    <property type="entry name" value="DUF7344"/>
</dbReference>
<reference evidence="3 4" key="1">
    <citation type="submission" date="2022-06" db="EMBL/GenBank/DDBJ databases">
        <title>Halogeometricum sp. a new haloarchaeum isolate from saline soil.</title>
        <authorList>
            <person name="Strakova D."/>
            <person name="Galisteo C."/>
            <person name="Sanchez-Porro C."/>
            <person name="Ventosa A."/>
        </authorList>
    </citation>
    <scope>NUCLEOTIDE SEQUENCE [LARGE SCALE GENOMIC DNA]</scope>
    <source>
        <strain evidence="3 4">S1BR25-6</strain>
    </source>
</reference>
<accession>A0ABU2GBT4</accession>
<organism evidence="3 4">
    <name type="scientific">Halogeometricum salsisoli</name>
    <dbReference type="NCBI Taxonomy" id="2950536"/>
    <lineage>
        <taxon>Archaea</taxon>
        <taxon>Methanobacteriati</taxon>
        <taxon>Methanobacteriota</taxon>
        <taxon>Stenosarchaea group</taxon>
        <taxon>Halobacteria</taxon>
        <taxon>Halobacteriales</taxon>
        <taxon>Haloferacaceae</taxon>
        <taxon>Halogeometricum</taxon>
    </lineage>
</organism>
<name>A0ABU2GBT4_9EURY</name>
<feature type="domain" description="DUF7344" evidence="2">
    <location>
        <begin position="108"/>
        <end position="184"/>
    </location>
</feature>
<gene>
    <name evidence="3" type="ORF">NDI76_05820</name>
</gene>
<evidence type="ECO:0000313" key="3">
    <source>
        <dbReference type="EMBL" id="MDS0298252.1"/>
    </source>
</evidence>
<evidence type="ECO:0000313" key="4">
    <source>
        <dbReference type="Proteomes" id="UP001257060"/>
    </source>
</evidence>
<evidence type="ECO:0000259" key="2">
    <source>
        <dbReference type="Pfam" id="PF24035"/>
    </source>
</evidence>
<sequence>MESDTERSRSDDPRLPSPADYGAHSYHREEALREGLLVSPLESRHLAKIATTCPPIASIRVPAKPSRAAVVTFRVKFPLLSRVAATSTSETTMTSMNASAVDTVTVYNLLKMPRRRQVLHVLLQCETPVSLDTVAKRVEEQEHLHPSEMPRFPEMQIARTLHHSHLPRLDEAGVIDYDATEQEVVSFNSERFDALLASGNRVLASLRDDRFDTER</sequence>
<proteinExistence type="predicted"/>
<feature type="compositionally biased region" description="Basic and acidic residues" evidence="1">
    <location>
        <begin position="1"/>
        <end position="14"/>
    </location>
</feature>
<feature type="region of interest" description="Disordered" evidence="1">
    <location>
        <begin position="1"/>
        <end position="23"/>
    </location>
</feature>
<protein>
    <recommendedName>
        <fullName evidence="2">DUF7344 domain-containing protein</fullName>
    </recommendedName>
</protein>
<keyword evidence="4" id="KW-1185">Reference proteome</keyword>
<comment type="caution">
    <text evidence="3">The sequence shown here is derived from an EMBL/GenBank/DDBJ whole genome shotgun (WGS) entry which is preliminary data.</text>
</comment>
<dbReference type="InterPro" id="IPR036388">
    <property type="entry name" value="WH-like_DNA-bd_sf"/>
</dbReference>
<dbReference type="Pfam" id="PF24035">
    <property type="entry name" value="DUF7344"/>
    <property type="match status" value="1"/>
</dbReference>
<dbReference type="Gene3D" id="1.10.10.10">
    <property type="entry name" value="Winged helix-like DNA-binding domain superfamily/Winged helix DNA-binding domain"/>
    <property type="match status" value="1"/>
</dbReference>